<protein>
    <submittedName>
        <fullName evidence="7">Adenosine deaminase</fullName>
        <ecNumber evidence="7">3.5.4.4</ecNumber>
    </submittedName>
</protein>
<dbReference type="GO" id="GO:0046872">
    <property type="term" value="F:metal ion binding"/>
    <property type="evidence" value="ECO:0007669"/>
    <property type="project" value="UniProtKB-KW"/>
</dbReference>
<accession>A0AA97FIN4</accession>
<gene>
    <name evidence="7" type="primary">add</name>
    <name evidence="7" type="ORF">N8K70_01260</name>
</gene>
<dbReference type="EC" id="3.5.4.4" evidence="7"/>
<comment type="similarity">
    <text evidence="2">Belongs to the metallo-dependent hydrolases superfamily. Adenosine and AMP deaminases family.</text>
</comment>
<dbReference type="SUPFAM" id="SSF51556">
    <property type="entry name" value="Metallo-dependent hydrolases"/>
    <property type="match status" value="1"/>
</dbReference>
<reference evidence="7 8" key="1">
    <citation type="submission" date="2023-02" db="EMBL/GenBank/DDBJ databases">
        <title>Microbacterium betulae sp. nov., isolated from birch wood.</title>
        <authorList>
            <person name="Pasciak M."/>
            <person name="Pawlik K.J."/>
            <person name="Martynowski D."/>
            <person name="Laczmanski L."/>
            <person name="Ciekot J."/>
            <person name="Szponar B."/>
            <person name="Wojcik-Fatla A."/>
            <person name="Mackiewicz B."/>
            <person name="Farian E."/>
            <person name="Cholewa G."/>
            <person name="Cholewa A."/>
            <person name="Dutkiewicz J."/>
        </authorList>
    </citation>
    <scope>NUCLEOTIDE SEQUENCE [LARGE SCALE GENOMIC DNA]</scope>
    <source>
        <strain evidence="7 8">AB</strain>
    </source>
</reference>
<dbReference type="NCBIfam" id="TIGR01430">
    <property type="entry name" value="aden_deam"/>
    <property type="match status" value="1"/>
</dbReference>
<keyword evidence="4 7" id="KW-0378">Hydrolase</keyword>
<dbReference type="GO" id="GO:0016814">
    <property type="term" value="F:hydrolase activity, acting on carbon-nitrogen (but not peptide) bonds, in cyclic amidines"/>
    <property type="evidence" value="ECO:0007669"/>
    <property type="project" value="UniProtKB-ARBA"/>
</dbReference>
<dbReference type="PANTHER" id="PTHR43114">
    <property type="entry name" value="ADENINE DEAMINASE"/>
    <property type="match status" value="1"/>
</dbReference>
<dbReference type="PROSITE" id="PS00485">
    <property type="entry name" value="A_DEAMINASE"/>
    <property type="match status" value="1"/>
</dbReference>
<dbReference type="InterPro" id="IPR001365">
    <property type="entry name" value="A_deaminase_dom"/>
</dbReference>
<evidence type="ECO:0000256" key="5">
    <source>
        <dbReference type="ARBA" id="ARBA00022833"/>
    </source>
</evidence>
<dbReference type="KEGG" id="mbet:N8K70_01260"/>
<evidence type="ECO:0000256" key="3">
    <source>
        <dbReference type="ARBA" id="ARBA00022723"/>
    </source>
</evidence>
<organism evidence="7 8">
    <name type="scientific">Microbacterium betulae</name>
    <dbReference type="NCBI Taxonomy" id="2981139"/>
    <lineage>
        <taxon>Bacteria</taxon>
        <taxon>Bacillati</taxon>
        <taxon>Actinomycetota</taxon>
        <taxon>Actinomycetes</taxon>
        <taxon>Micrococcales</taxon>
        <taxon>Microbacteriaceae</taxon>
        <taxon>Microbacterium</taxon>
    </lineage>
</organism>
<dbReference type="InterPro" id="IPR006650">
    <property type="entry name" value="A/AMP_deam_AS"/>
</dbReference>
<evidence type="ECO:0000313" key="8">
    <source>
        <dbReference type="Proteomes" id="UP001305498"/>
    </source>
</evidence>
<dbReference type="Gene3D" id="3.20.20.140">
    <property type="entry name" value="Metal-dependent hydrolases"/>
    <property type="match status" value="1"/>
</dbReference>
<keyword evidence="3" id="KW-0479">Metal-binding</keyword>
<feature type="domain" description="Adenosine deaminase" evidence="6">
    <location>
        <begin position="22"/>
        <end position="336"/>
    </location>
</feature>
<evidence type="ECO:0000256" key="1">
    <source>
        <dbReference type="ARBA" id="ARBA00001947"/>
    </source>
</evidence>
<sequence>MTVVASGRQRPAAGARDLRALPKGHLHLHLEAGMRPATLTDMCRRLGIEPPPTSGFTGFTEFVRCYRALLAVLQAPEHLERLFHEVFEDQAADGVVYVELAVSPALYAEAYGSTPAALARMVAFADAASRAHGVSHGLMATVDRTAGAAQAVEVARAAAALAGEGVVALGLANDERGFPCRDFAEAFAIARAAGLQATPHAGELAGPESVREAIDVLHADRVLHGVRAIEDPALVAVLAERGIPLDVCPTSNVLLDVVDAIEDHPLPRLLAAGVRCSINADDPLLFGPGILAEYETCRTALGLSDVQLAACAWTSIETTSAPVEVKAAARERMDAWMDEKGTQA</sequence>
<name>A0AA97FIN4_9MICO</name>
<dbReference type="InterPro" id="IPR006330">
    <property type="entry name" value="Ado/ade_deaminase"/>
</dbReference>
<dbReference type="Proteomes" id="UP001305498">
    <property type="component" value="Chromosome"/>
</dbReference>
<evidence type="ECO:0000313" key="7">
    <source>
        <dbReference type="EMBL" id="WOF23329.1"/>
    </source>
</evidence>
<keyword evidence="5" id="KW-0862">Zinc</keyword>
<dbReference type="Pfam" id="PF00962">
    <property type="entry name" value="A_deaminase"/>
    <property type="match status" value="1"/>
</dbReference>
<keyword evidence="8" id="KW-1185">Reference proteome</keyword>
<dbReference type="PANTHER" id="PTHR43114:SF6">
    <property type="entry name" value="ADENINE DEAMINASE"/>
    <property type="match status" value="1"/>
</dbReference>
<dbReference type="RefSeq" id="WP_317139800.1">
    <property type="nucleotide sequence ID" value="NZ_CP118157.1"/>
</dbReference>
<evidence type="ECO:0000259" key="6">
    <source>
        <dbReference type="Pfam" id="PF00962"/>
    </source>
</evidence>
<dbReference type="GO" id="GO:0019239">
    <property type="term" value="F:deaminase activity"/>
    <property type="evidence" value="ECO:0007669"/>
    <property type="project" value="InterPro"/>
</dbReference>
<dbReference type="EMBL" id="CP118157">
    <property type="protein sequence ID" value="WOF23329.1"/>
    <property type="molecule type" value="Genomic_DNA"/>
</dbReference>
<dbReference type="AlphaFoldDB" id="A0AA97FIN4"/>
<comment type="cofactor">
    <cofactor evidence="1">
        <name>Zn(2+)</name>
        <dbReference type="ChEBI" id="CHEBI:29105"/>
    </cofactor>
</comment>
<dbReference type="GO" id="GO:0009168">
    <property type="term" value="P:purine ribonucleoside monophosphate biosynthetic process"/>
    <property type="evidence" value="ECO:0007669"/>
    <property type="project" value="InterPro"/>
</dbReference>
<evidence type="ECO:0000256" key="2">
    <source>
        <dbReference type="ARBA" id="ARBA00006676"/>
    </source>
</evidence>
<proteinExistence type="inferred from homology"/>
<dbReference type="InterPro" id="IPR032466">
    <property type="entry name" value="Metal_Hydrolase"/>
</dbReference>
<evidence type="ECO:0000256" key="4">
    <source>
        <dbReference type="ARBA" id="ARBA00022801"/>
    </source>
</evidence>